<proteinExistence type="predicted"/>
<organism evidence="1">
    <name type="scientific">Micrurus surinamensis</name>
    <name type="common">Surinam coral snake</name>
    <dbReference type="NCBI Taxonomy" id="129470"/>
    <lineage>
        <taxon>Eukaryota</taxon>
        <taxon>Metazoa</taxon>
        <taxon>Chordata</taxon>
        <taxon>Craniata</taxon>
        <taxon>Vertebrata</taxon>
        <taxon>Euteleostomi</taxon>
        <taxon>Lepidosauria</taxon>
        <taxon>Squamata</taxon>
        <taxon>Bifurcata</taxon>
        <taxon>Unidentata</taxon>
        <taxon>Episquamata</taxon>
        <taxon>Toxicofera</taxon>
        <taxon>Serpentes</taxon>
        <taxon>Colubroidea</taxon>
        <taxon>Elapidae</taxon>
        <taxon>Elapinae</taxon>
        <taxon>Micrurus</taxon>
    </lineage>
</organism>
<name>A0A2D4PDY9_MICSU</name>
<protein>
    <submittedName>
        <fullName evidence="1">Uncharacterized protein</fullName>
    </submittedName>
</protein>
<sequence length="101" mass="11319">MKTLKYHQLLSEFKKKSINSPRLTNTCLVNVQNYDSTDQDLQLPQVAAVTAFPQSHDCIVYDGILSAASHDHMITICNLHWQLPSSKINGKTGKKSQIAIH</sequence>
<evidence type="ECO:0000313" key="1">
    <source>
        <dbReference type="EMBL" id="LAB56245.1"/>
    </source>
</evidence>
<dbReference type="AlphaFoldDB" id="A0A2D4PDY9"/>
<reference evidence="1" key="1">
    <citation type="submission" date="2017-07" db="EMBL/GenBank/DDBJ databases">
        <authorList>
            <person name="Mikheyev A."/>
            <person name="Grau M."/>
        </authorList>
    </citation>
    <scope>NUCLEOTIDE SEQUENCE</scope>
    <source>
        <tissue evidence="1">Venom_gland</tissue>
    </source>
</reference>
<accession>A0A2D4PDY9</accession>
<reference evidence="1" key="2">
    <citation type="submission" date="2017-11" db="EMBL/GenBank/DDBJ databases">
        <title>Coralsnake Venomics: Analyses of Venom Gland Transcriptomes and Proteomes of Six Brazilian Taxa.</title>
        <authorList>
            <person name="Aird S.D."/>
            <person name="Jorge da Silva N."/>
            <person name="Qiu L."/>
            <person name="Villar-Briones A."/>
            <person name="Aparecida-Saddi V."/>
            <person name="Campos-Telles M.P."/>
            <person name="Grau M."/>
            <person name="Mikheyev A.S."/>
        </authorList>
    </citation>
    <scope>NUCLEOTIDE SEQUENCE</scope>
    <source>
        <tissue evidence="1">Venom_gland</tissue>
    </source>
</reference>
<dbReference type="EMBL" id="IACN01059259">
    <property type="protein sequence ID" value="LAB56245.1"/>
    <property type="molecule type" value="Transcribed_RNA"/>
</dbReference>